<protein>
    <recommendedName>
        <fullName evidence="5">Secreted protein</fullName>
    </recommendedName>
</protein>
<evidence type="ECO:0008006" key="5">
    <source>
        <dbReference type="Google" id="ProtNLM"/>
    </source>
</evidence>
<dbReference type="EMBL" id="ABJB010936767">
    <property type="status" value="NOT_ANNOTATED_CDS"/>
    <property type="molecule type" value="Genomic_DNA"/>
</dbReference>
<dbReference type="HOGENOM" id="CLU_2009613_0_0_1"/>
<accession>B7P2C3</accession>
<feature type="non-terminal residue" evidence="2">
    <location>
        <position position="124"/>
    </location>
</feature>
<feature type="non-terminal residue" evidence="2">
    <location>
        <position position="1"/>
    </location>
</feature>
<sequence length="124" mass="14314">PCQHFLVFHLAIILASPSVCVTYCNYAKELLCFFVCYFKNLYGRKNVSYNVHGLVHLADEVANYEALNEFNAFPVERFMLQLKRLVRSSTRPLQQLHNRMSELRASGNACAFQKSSVCQVIYKQ</sequence>
<dbReference type="EMBL" id="DS621683">
    <property type="protein sequence ID" value="EEC00745.1"/>
    <property type="molecule type" value="Genomic_DNA"/>
</dbReference>
<dbReference type="VEuPathDB" id="VectorBase:ISCI000248"/>
<dbReference type="AlphaFoldDB" id="B7P2C3"/>
<reference evidence="2 4" key="1">
    <citation type="submission" date="2008-03" db="EMBL/GenBank/DDBJ databases">
        <title>Annotation of Ixodes scapularis.</title>
        <authorList>
            <consortium name="Ixodes scapularis Genome Project Consortium"/>
            <person name="Caler E."/>
            <person name="Hannick L.I."/>
            <person name="Bidwell S."/>
            <person name="Joardar V."/>
            <person name="Thiagarajan M."/>
            <person name="Amedeo P."/>
            <person name="Galinsky K.J."/>
            <person name="Schobel S."/>
            <person name="Inman J."/>
            <person name="Hostetler J."/>
            <person name="Miller J."/>
            <person name="Hammond M."/>
            <person name="Megy K."/>
            <person name="Lawson D."/>
            <person name="Kodira C."/>
            <person name="Sutton G."/>
            <person name="Meyer J."/>
            <person name="Hill C.A."/>
            <person name="Birren B."/>
            <person name="Nene V."/>
            <person name="Collins F."/>
            <person name="Alarcon-Chaidez F."/>
            <person name="Wikel S."/>
            <person name="Strausberg R."/>
        </authorList>
    </citation>
    <scope>NUCLEOTIDE SEQUENCE [LARGE SCALE GENOMIC DNA]</scope>
    <source>
        <strain evidence="4">Wikel</strain>
        <strain evidence="2">Wikel colony</strain>
    </source>
</reference>
<dbReference type="STRING" id="6945.B7P2C3"/>
<proteinExistence type="predicted"/>
<feature type="signal peptide" evidence="1">
    <location>
        <begin position="1"/>
        <end position="22"/>
    </location>
</feature>
<keyword evidence="1" id="KW-0732">Signal</keyword>
<reference evidence="3" key="2">
    <citation type="submission" date="2020-05" db="UniProtKB">
        <authorList>
            <consortium name="EnsemblMetazoa"/>
        </authorList>
    </citation>
    <scope>IDENTIFICATION</scope>
    <source>
        <strain evidence="3">wikel</strain>
    </source>
</reference>
<dbReference type="PANTHER" id="PTHR46579:SF1">
    <property type="entry name" value="F5_8 TYPE C DOMAIN-CONTAINING PROTEIN"/>
    <property type="match status" value="1"/>
</dbReference>
<gene>
    <name evidence="2" type="ORF">IscW_ISCW000248</name>
</gene>
<evidence type="ECO:0000256" key="1">
    <source>
        <dbReference type="SAM" id="SignalP"/>
    </source>
</evidence>
<evidence type="ECO:0000313" key="3">
    <source>
        <dbReference type="EnsemblMetazoa" id="ISCW000248-PA"/>
    </source>
</evidence>
<evidence type="ECO:0000313" key="2">
    <source>
        <dbReference type="EMBL" id="EEC00745.1"/>
    </source>
</evidence>
<dbReference type="Proteomes" id="UP000001555">
    <property type="component" value="Unassembled WGS sequence"/>
</dbReference>
<dbReference type="PaxDb" id="6945-B7P2C3"/>
<dbReference type="InParanoid" id="B7P2C3"/>
<evidence type="ECO:0000313" key="4">
    <source>
        <dbReference type="Proteomes" id="UP000001555"/>
    </source>
</evidence>
<dbReference type="EnsemblMetazoa" id="ISCW000248-RA">
    <property type="protein sequence ID" value="ISCW000248-PA"/>
    <property type="gene ID" value="ISCW000248"/>
</dbReference>
<dbReference type="VEuPathDB" id="VectorBase:ISCW000248"/>
<feature type="chain" id="PRO_5010959731" description="Secreted protein" evidence="1">
    <location>
        <begin position="23"/>
        <end position="124"/>
    </location>
</feature>
<keyword evidence="4" id="KW-1185">Reference proteome</keyword>
<dbReference type="PANTHER" id="PTHR46579">
    <property type="entry name" value="F5/8 TYPE C DOMAIN-CONTAINING PROTEIN-RELATED"/>
    <property type="match status" value="1"/>
</dbReference>
<organism>
    <name type="scientific">Ixodes scapularis</name>
    <name type="common">Black-legged tick</name>
    <name type="synonym">Deer tick</name>
    <dbReference type="NCBI Taxonomy" id="6945"/>
    <lineage>
        <taxon>Eukaryota</taxon>
        <taxon>Metazoa</taxon>
        <taxon>Ecdysozoa</taxon>
        <taxon>Arthropoda</taxon>
        <taxon>Chelicerata</taxon>
        <taxon>Arachnida</taxon>
        <taxon>Acari</taxon>
        <taxon>Parasitiformes</taxon>
        <taxon>Ixodida</taxon>
        <taxon>Ixodoidea</taxon>
        <taxon>Ixodidae</taxon>
        <taxon>Ixodinae</taxon>
        <taxon>Ixodes</taxon>
    </lineage>
</organism>
<name>B7P2C3_IXOSC</name>